<sequence length="300" mass="35674">MILIISKKQETTTNEVIKWLLAMGKKFIRVQEDEVFEIKTKEKRIYIESDRNCFYLDEISSVWYRRGGLKFKNFHYDNHSVNIHMQEHQHWLHDYVIKTLESKKHINKQSNSAVNKLFVLEQAKKTGLDVPEYYLAENTCDVVLDKTIIKPLTGNITIDAYQNYGESIMYTHVIDRQEEDSFFITFFQEKIEKDFEIRSFYLNGRFFSTAIISQNDERTKTDFRKYNLEKPNRNVRYNLPIEIERKTRQLMELLDINCGSIDFIKSEEKFYFLEVNTVGQFLGVSSMCNYGAEKAIAEYL</sequence>
<keyword evidence="2" id="KW-1185">Reference proteome</keyword>
<dbReference type="InterPro" id="IPR026455">
    <property type="entry name" value="GRASP_w_spasm"/>
</dbReference>
<gene>
    <name evidence="1" type="ORF">SAMN04488511_106196</name>
</gene>
<reference evidence="2" key="1">
    <citation type="submission" date="2016-10" db="EMBL/GenBank/DDBJ databases">
        <authorList>
            <person name="Varghese N."/>
            <person name="Submissions S."/>
        </authorList>
    </citation>
    <scope>NUCLEOTIDE SEQUENCE [LARGE SCALE GENOMIC DNA]</scope>
    <source>
        <strain evidence="2">DSM 18130</strain>
    </source>
</reference>
<protein>
    <submittedName>
        <fullName evidence="1">ATP-GRASP peptide maturase, grasp-with-spasm system</fullName>
    </submittedName>
</protein>
<dbReference type="STRING" id="332999.SAMN04488511_106196"/>
<dbReference type="AlphaFoldDB" id="A0A1I0T6E7"/>
<dbReference type="GO" id="GO:0018169">
    <property type="term" value="F:ribosomal S6-glutamic acid ligase activity"/>
    <property type="evidence" value="ECO:0007669"/>
    <property type="project" value="TreeGrafter"/>
</dbReference>
<dbReference type="RefSeq" id="WP_090982722.1">
    <property type="nucleotide sequence ID" value="NZ_FOJM01000006.1"/>
</dbReference>
<dbReference type="PANTHER" id="PTHR21621">
    <property type="entry name" value="RIBOSOMAL PROTEIN S6 MODIFICATION PROTEIN"/>
    <property type="match status" value="1"/>
</dbReference>
<organism evidence="1 2">
    <name type="scientific">Pedobacter suwonensis</name>
    <dbReference type="NCBI Taxonomy" id="332999"/>
    <lineage>
        <taxon>Bacteria</taxon>
        <taxon>Pseudomonadati</taxon>
        <taxon>Bacteroidota</taxon>
        <taxon>Sphingobacteriia</taxon>
        <taxon>Sphingobacteriales</taxon>
        <taxon>Sphingobacteriaceae</taxon>
        <taxon>Pedobacter</taxon>
    </lineage>
</organism>
<evidence type="ECO:0000313" key="1">
    <source>
        <dbReference type="EMBL" id="SFA47322.1"/>
    </source>
</evidence>
<dbReference type="EMBL" id="FOJM01000006">
    <property type="protein sequence ID" value="SFA47322.1"/>
    <property type="molecule type" value="Genomic_DNA"/>
</dbReference>
<dbReference type="NCBIfam" id="TIGR04192">
    <property type="entry name" value="GRASP_w_spasm"/>
    <property type="match status" value="1"/>
</dbReference>
<dbReference type="OrthoDB" id="583309at2"/>
<evidence type="ECO:0000313" key="2">
    <source>
        <dbReference type="Proteomes" id="UP000198836"/>
    </source>
</evidence>
<dbReference type="Gene3D" id="3.30.470.20">
    <property type="entry name" value="ATP-grasp fold, B domain"/>
    <property type="match status" value="1"/>
</dbReference>
<dbReference type="GO" id="GO:0009432">
    <property type="term" value="P:SOS response"/>
    <property type="evidence" value="ECO:0007669"/>
    <property type="project" value="TreeGrafter"/>
</dbReference>
<dbReference type="SUPFAM" id="SSF56059">
    <property type="entry name" value="Glutathione synthetase ATP-binding domain-like"/>
    <property type="match status" value="1"/>
</dbReference>
<dbReference type="PANTHER" id="PTHR21621:SF7">
    <property type="entry name" value="RIBOSOMAL PROTEIN BS6--L-GLUTAMATE LIGASE"/>
    <property type="match status" value="1"/>
</dbReference>
<accession>A0A1I0T6E7</accession>
<dbReference type="Proteomes" id="UP000198836">
    <property type="component" value="Unassembled WGS sequence"/>
</dbReference>
<proteinExistence type="predicted"/>
<dbReference type="GO" id="GO:0005737">
    <property type="term" value="C:cytoplasm"/>
    <property type="evidence" value="ECO:0007669"/>
    <property type="project" value="TreeGrafter"/>
</dbReference>
<name>A0A1I0T6E7_9SPHI</name>